<feature type="chain" id="PRO_5005516779" evidence="1">
    <location>
        <begin position="25"/>
        <end position="114"/>
    </location>
</feature>
<dbReference type="EMBL" id="GADI01005133">
    <property type="protein sequence ID" value="JAA68675.1"/>
    <property type="molecule type" value="mRNA"/>
</dbReference>
<proteinExistence type="evidence at transcript level"/>
<evidence type="ECO:0000256" key="1">
    <source>
        <dbReference type="SAM" id="SignalP"/>
    </source>
</evidence>
<dbReference type="AlphaFoldDB" id="A0A0K8RC19"/>
<keyword evidence="1" id="KW-0732">Signal</keyword>
<accession>A0A0K8RC19</accession>
<sequence>MCRNMSNMLLVLFSVVLGLPASQGHWVFSGADHCWRALYRSGDKYCQLCGYNKYYSWIFETCELECGGTYVQLPKEACPNGTMHNPCTKEELNHLQGWIKELENKKAELKGKWC</sequence>
<feature type="signal peptide" evidence="1">
    <location>
        <begin position="1"/>
        <end position="24"/>
    </location>
</feature>
<evidence type="ECO:0000313" key="2">
    <source>
        <dbReference type="EMBL" id="JAA68675.1"/>
    </source>
</evidence>
<name>A0A0K8RC19_IXORI</name>
<organism evidence="2">
    <name type="scientific">Ixodes ricinus</name>
    <name type="common">Common tick</name>
    <name type="synonym">Acarus ricinus</name>
    <dbReference type="NCBI Taxonomy" id="34613"/>
    <lineage>
        <taxon>Eukaryota</taxon>
        <taxon>Metazoa</taxon>
        <taxon>Ecdysozoa</taxon>
        <taxon>Arthropoda</taxon>
        <taxon>Chelicerata</taxon>
        <taxon>Arachnida</taxon>
        <taxon>Acari</taxon>
        <taxon>Parasitiformes</taxon>
        <taxon>Ixodida</taxon>
        <taxon>Ixodoidea</taxon>
        <taxon>Ixodidae</taxon>
        <taxon>Ixodinae</taxon>
        <taxon>Ixodes</taxon>
    </lineage>
</organism>
<reference evidence="2" key="1">
    <citation type="submission" date="2012-12" db="EMBL/GenBank/DDBJ databases">
        <title>Identification and characterization of a phenylalanine ammonia-lyase gene family in Isatis indigotica Fort.</title>
        <authorList>
            <person name="Liu Q."/>
            <person name="Chen J."/>
            <person name="Zhou X."/>
            <person name="Di P."/>
            <person name="Xiao Y."/>
            <person name="Xuan H."/>
            <person name="Zhang L."/>
            <person name="Chen W."/>
        </authorList>
    </citation>
    <scope>NUCLEOTIDE SEQUENCE</scope>
    <source>
        <tissue evidence="2">Salivary gland</tissue>
    </source>
</reference>
<protein>
    <submittedName>
        <fullName evidence="2">Putative ixodes 10 kDa peptide protein</fullName>
    </submittedName>
</protein>